<evidence type="ECO:0000256" key="1">
    <source>
        <dbReference type="ARBA" id="ARBA00023127"/>
    </source>
</evidence>
<dbReference type="InterPro" id="IPR043198">
    <property type="entry name" value="Cyclin/Ssn8"/>
</dbReference>
<accession>A0A7R8W382</accession>
<dbReference type="GO" id="GO:0016538">
    <property type="term" value="F:cyclin-dependent protein serine/threonine kinase regulator activity"/>
    <property type="evidence" value="ECO:0007669"/>
    <property type="project" value="InterPro"/>
</dbReference>
<proteinExistence type="predicted"/>
<gene>
    <name evidence="2" type="ORF">CTOB1V02_LOCUS1962</name>
</gene>
<protein>
    <submittedName>
        <fullName evidence="2">Uncharacterized protein</fullName>
    </submittedName>
</protein>
<sequence>MAGQGYRGPGGQIVVGASLPAKVKPIKPLILDNNYVNLKNQVIKKERQILKELGFCVHVKHPHKIIVSYLRVLDLSNKQLLQKAW</sequence>
<dbReference type="OrthoDB" id="10264655at2759"/>
<dbReference type="PANTHER" id="PTHR10026">
    <property type="entry name" value="CYCLIN"/>
    <property type="match status" value="1"/>
</dbReference>
<evidence type="ECO:0000313" key="2">
    <source>
        <dbReference type="EMBL" id="CAD7223990.1"/>
    </source>
</evidence>
<organism evidence="2">
    <name type="scientific">Cyprideis torosa</name>
    <dbReference type="NCBI Taxonomy" id="163714"/>
    <lineage>
        <taxon>Eukaryota</taxon>
        <taxon>Metazoa</taxon>
        <taxon>Ecdysozoa</taxon>
        <taxon>Arthropoda</taxon>
        <taxon>Crustacea</taxon>
        <taxon>Oligostraca</taxon>
        <taxon>Ostracoda</taxon>
        <taxon>Podocopa</taxon>
        <taxon>Podocopida</taxon>
        <taxon>Cytherocopina</taxon>
        <taxon>Cytheroidea</taxon>
        <taxon>Cytherideidae</taxon>
        <taxon>Cyprideis</taxon>
    </lineage>
</organism>
<dbReference type="Gene3D" id="1.10.472.10">
    <property type="entry name" value="Cyclin-like"/>
    <property type="match status" value="2"/>
</dbReference>
<keyword evidence="1" id="KW-0195">Cyclin</keyword>
<name>A0A7R8W382_9CRUS</name>
<dbReference type="AlphaFoldDB" id="A0A7R8W382"/>
<dbReference type="EMBL" id="OB660286">
    <property type="protein sequence ID" value="CAD7223990.1"/>
    <property type="molecule type" value="Genomic_DNA"/>
</dbReference>
<reference evidence="2" key="1">
    <citation type="submission" date="2020-11" db="EMBL/GenBank/DDBJ databases">
        <authorList>
            <person name="Tran Van P."/>
        </authorList>
    </citation>
    <scope>NUCLEOTIDE SEQUENCE</scope>
</reference>
<dbReference type="GO" id="GO:0006357">
    <property type="term" value="P:regulation of transcription by RNA polymerase II"/>
    <property type="evidence" value="ECO:0007669"/>
    <property type="project" value="InterPro"/>
</dbReference>